<dbReference type="Proteomes" id="UP000034024">
    <property type="component" value="Chromosome"/>
</dbReference>
<evidence type="ECO:0000313" key="2">
    <source>
        <dbReference type="EMBL" id="AKH16920.1"/>
    </source>
</evidence>
<dbReference type="KEGG" id="dch:SY84_07455"/>
<evidence type="ECO:0000259" key="1">
    <source>
        <dbReference type="PROSITE" id="PS51819"/>
    </source>
</evidence>
<sequence length="136" mass="14533">MNWTLEVIVVPVTDLDRARTFYADGLGFHVDHDTVRGGQRVIQFTPPGSGCSVVMGSALRPMPPGTLRGMQLVVNDLRAAHAELLARGVPAGDIQVLGGPSPRPATADDDLNFVGFLSFQDPDGNGWTVQQITARP</sequence>
<dbReference type="Pfam" id="PF00903">
    <property type="entry name" value="Glyoxalase"/>
    <property type="match status" value="1"/>
</dbReference>
<dbReference type="SUPFAM" id="SSF54593">
    <property type="entry name" value="Glyoxalase/Bleomycin resistance protein/Dihydroxybiphenyl dioxygenase"/>
    <property type="match status" value="1"/>
</dbReference>
<feature type="domain" description="VOC" evidence="1">
    <location>
        <begin position="4"/>
        <end position="132"/>
    </location>
</feature>
<dbReference type="PATRIC" id="fig|1309411.5.peg.1519"/>
<accession>A0A0F7JQU9</accession>
<dbReference type="EMBL" id="CP011389">
    <property type="protein sequence ID" value="AKH16920.1"/>
    <property type="molecule type" value="Genomic_DNA"/>
</dbReference>
<dbReference type="Gene3D" id="3.10.180.10">
    <property type="entry name" value="2,3-Dihydroxybiphenyl 1,2-Dioxygenase, domain 1"/>
    <property type="match status" value="1"/>
</dbReference>
<reference evidence="2 3" key="1">
    <citation type="submission" date="2015-01" db="EMBL/GenBank/DDBJ databases">
        <title>Deinococcus soli/N5/whole genome sequencing.</title>
        <authorList>
            <person name="Kim M.K."/>
            <person name="Srinivasan S."/>
            <person name="Lee J.-J."/>
        </authorList>
    </citation>
    <scope>NUCLEOTIDE SEQUENCE [LARGE SCALE GENOMIC DNA]</scope>
    <source>
        <strain evidence="2 3">N5</strain>
    </source>
</reference>
<dbReference type="RefSeq" id="WP_046843491.1">
    <property type="nucleotide sequence ID" value="NZ_CP011389.1"/>
</dbReference>
<gene>
    <name evidence="2" type="ORF">SY84_07455</name>
</gene>
<dbReference type="AlphaFoldDB" id="A0A0F7JQU9"/>
<name>A0A0F7JQU9_9DEIO</name>
<evidence type="ECO:0000313" key="3">
    <source>
        <dbReference type="Proteomes" id="UP000034024"/>
    </source>
</evidence>
<keyword evidence="3" id="KW-1185">Reference proteome</keyword>
<dbReference type="InterPro" id="IPR037523">
    <property type="entry name" value="VOC_core"/>
</dbReference>
<organism evidence="2 3">
    <name type="scientific">Deinococcus soli</name>
    <name type="common">ex Cha et al. 2016</name>
    <dbReference type="NCBI Taxonomy" id="1309411"/>
    <lineage>
        <taxon>Bacteria</taxon>
        <taxon>Thermotogati</taxon>
        <taxon>Deinococcota</taxon>
        <taxon>Deinococci</taxon>
        <taxon>Deinococcales</taxon>
        <taxon>Deinococcaceae</taxon>
        <taxon>Deinococcus</taxon>
    </lineage>
</organism>
<dbReference type="InterPro" id="IPR004360">
    <property type="entry name" value="Glyas_Fos-R_dOase_dom"/>
</dbReference>
<dbReference type="InterPro" id="IPR029068">
    <property type="entry name" value="Glyas_Bleomycin-R_OHBP_Dase"/>
</dbReference>
<proteinExistence type="predicted"/>
<dbReference type="OrthoDB" id="9796521at2"/>
<protein>
    <submittedName>
        <fullName evidence="2">Glyoxalase</fullName>
    </submittedName>
</protein>
<dbReference type="PROSITE" id="PS51819">
    <property type="entry name" value="VOC"/>
    <property type="match status" value="1"/>
</dbReference>